<keyword evidence="4" id="KW-1133">Transmembrane helix</keyword>
<evidence type="ECO:0000259" key="5">
    <source>
        <dbReference type="PROSITE" id="PS50111"/>
    </source>
</evidence>
<accession>A0ABW1IH47</accession>
<evidence type="ECO:0000256" key="1">
    <source>
        <dbReference type="ARBA" id="ARBA00023224"/>
    </source>
</evidence>
<dbReference type="PROSITE" id="PS50111">
    <property type="entry name" value="CHEMOTAXIS_TRANSDUC_2"/>
    <property type="match status" value="1"/>
</dbReference>
<gene>
    <name evidence="6" type="ORF">ACFPXP_00615</name>
</gene>
<dbReference type="PRINTS" id="PR00260">
    <property type="entry name" value="CHEMTRNSDUCR"/>
</dbReference>
<proteinExistence type="inferred from homology"/>
<keyword evidence="4" id="KW-0472">Membrane</keyword>
<dbReference type="Proteomes" id="UP001596250">
    <property type="component" value="Unassembled WGS sequence"/>
</dbReference>
<dbReference type="RefSeq" id="WP_379891439.1">
    <property type="nucleotide sequence ID" value="NZ_CBCSCT010000008.1"/>
</dbReference>
<feature type="transmembrane region" description="Helical" evidence="4">
    <location>
        <begin position="7"/>
        <end position="27"/>
    </location>
</feature>
<comment type="similarity">
    <text evidence="2">Belongs to the methyl-accepting chemotaxis (MCP) protein family.</text>
</comment>
<dbReference type="PANTHER" id="PTHR32089:SF112">
    <property type="entry name" value="LYSOZYME-LIKE PROTEIN-RELATED"/>
    <property type="match status" value="1"/>
</dbReference>
<sequence length="512" mass="56598">MIKEKNKVMLVIALCTTLLSILVHLLYNYSDSPPVHDGIQHEMHLSVPLTALKTAMWITPIVLWICSFILFRIRSNHSFVPYINTLTLTFSSISTIAGGQGMVEYHFSIFMVLATLLYYSSITLVLVSTVIFAFQHVVGFFLFPELVYGTKDYSLSMVSIHLIFVILFVSAVTYQINKQRMALRKLEQEQDLKLKETIQHIVASVSDSSNQVLNRSNELSGQANQLSKLTSEIVHAVGEVEAAARQQVAGTEKAKKDITGMVQDIGMIANTSELTSERSEKVARDAESGNEAIQGAVSRMKSMNEMVEHSAATVTKLGKQTEEVQQAVQVIQDIAAQTSLLALNAAIEASRAGEEGKGFAVVAQEVRKLSETSSESAVKIAALMEEIQRSNRSSMELMKQVTEEAALSTVSVAEAGETFQRIAQSLTDMTNQIRHVSISSQQMTSVAQQFSEVIDEMAQFAVMLTRNVHSVTKSSKEQNQLTEQSLQLAVVLEELSNQLNQTIDRTRNHFAV</sequence>
<feature type="transmembrane region" description="Helical" evidence="4">
    <location>
        <begin position="47"/>
        <end position="71"/>
    </location>
</feature>
<keyword evidence="1 3" id="KW-0807">Transducer</keyword>
<keyword evidence="7" id="KW-1185">Reference proteome</keyword>
<evidence type="ECO:0000313" key="7">
    <source>
        <dbReference type="Proteomes" id="UP001596250"/>
    </source>
</evidence>
<reference evidence="7" key="1">
    <citation type="journal article" date="2019" name="Int. J. Syst. Evol. Microbiol.">
        <title>The Global Catalogue of Microorganisms (GCM) 10K type strain sequencing project: providing services to taxonomists for standard genome sequencing and annotation.</title>
        <authorList>
            <consortium name="The Broad Institute Genomics Platform"/>
            <consortium name="The Broad Institute Genome Sequencing Center for Infectious Disease"/>
            <person name="Wu L."/>
            <person name="Ma J."/>
        </authorList>
    </citation>
    <scope>NUCLEOTIDE SEQUENCE [LARGE SCALE GENOMIC DNA]</scope>
    <source>
        <strain evidence="7">CCM 8749</strain>
    </source>
</reference>
<dbReference type="SUPFAM" id="SSF58104">
    <property type="entry name" value="Methyl-accepting chemotaxis protein (MCP) signaling domain"/>
    <property type="match status" value="1"/>
</dbReference>
<dbReference type="EMBL" id="JBHSQV010000002">
    <property type="protein sequence ID" value="MFC5985010.1"/>
    <property type="molecule type" value="Genomic_DNA"/>
</dbReference>
<comment type="caution">
    <text evidence="6">The sequence shown here is derived from an EMBL/GenBank/DDBJ whole genome shotgun (WGS) entry which is preliminary data.</text>
</comment>
<dbReference type="PANTHER" id="PTHR32089">
    <property type="entry name" value="METHYL-ACCEPTING CHEMOTAXIS PROTEIN MCPB"/>
    <property type="match status" value="1"/>
</dbReference>
<dbReference type="InterPro" id="IPR004090">
    <property type="entry name" value="Chemotax_Me-accpt_rcpt"/>
</dbReference>
<dbReference type="Pfam" id="PF00015">
    <property type="entry name" value="MCPsignal"/>
    <property type="match status" value="1"/>
</dbReference>
<dbReference type="SMART" id="SM00283">
    <property type="entry name" value="MA"/>
    <property type="match status" value="1"/>
</dbReference>
<feature type="transmembrane region" description="Helical" evidence="4">
    <location>
        <begin position="155"/>
        <end position="176"/>
    </location>
</feature>
<dbReference type="InterPro" id="IPR004089">
    <property type="entry name" value="MCPsignal_dom"/>
</dbReference>
<protein>
    <submittedName>
        <fullName evidence="6">Methyl-accepting chemotaxis protein</fullName>
    </submittedName>
</protein>
<feature type="domain" description="Methyl-accepting transducer" evidence="5">
    <location>
        <begin position="222"/>
        <end position="458"/>
    </location>
</feature>
<name>A0ABW1IH47_9BACL</name>
<evidence type="ECO:0000256" key="2">
    <source>
        <dbReference type="ARBA" id="ARBA00029447"/>
    </source>
</evidence>
<dbReference type="CDD" id="cd11386">
    <property type="entry name" value="MCP_signal"/>
    <property type="match status" value="1"/>
</dbReference>
<keyword evidence="4" id="KW-0812">Transmembrane</keyword>
<organism evidence="6 7">
    <name type="scientific">Marinicrinis lubricantis</name>
    <dbReference type="NCBI Taxonomy" id="2086470"/>
    <lineage>
        <taxon>Bacteria</taxon>
        <taxon>Bacillati</taxon>
        <taxon>Bacillota</taxon>
        <taxon>Bacilli</taxon>
        <taxon>Bacillales</taxon>
        <taxon>Paenibacillaceae</taxon>
    </lineage>
</organism>
<evidence type="ECO:0000256" key="3">
    <source>
        <dbReference type="PROSITE-ProRule" id="PRU00284"/>
    </source>
</evidence>
<evidence type="ECO:0000313" key="6">
    <source>
        <dbReference type="EMBL" id="MFC5985010.1"/>
    </source>
</evidence>
<evidence type="ECO:0000256" key="4">
    <source>
        <dbReference type="SAM" id="Phobius"/>
    </source>
</evidence>
<dbReference type="Gene3D" id="1.10.287.950">
    <property type="entry name" value="Methyl-accepting chemotaxis protein"/>
    <property type="match status" value="1"/>
</dbReference>
<feature type="transmembrane region" description="Helical" evidence="4">
    <location>
        <begin position="78"/>
        <end position="97"/>
    </location>
</feature>